<evidence type="ECO:0000313" key="1">
    <source>
        <dbReference type="EMBL" id="MBB4230979.1"/>
    </source>
</evidence>
<accession>A0A7W6RUH7</accession>
<name>A0A7W6RUH7_9HYPH</name>
<evidence type="ECO:0000313" key="3">
    <source>
        <dbReference type="Proteomes" id="UP000533641"/>
    </source>
</evidence>
<gene>
    <name evidence="1" type="ORF">GGD56_004845</name>
    <name evidence="2" type="ORF">GGE12_006671</name>
</gene>
<dbReference type="Proteomes" id="UP000551353">
    <property type="component" value="Unassembled WGS sequence"/>
</dbReference>
<evidence type="ECO:0000313" key="4">
    <source>
        <dbReference type="Proteomes" id="UP000551353"/>
    </source>
</evidence>
<dbReference type="EMBL" id="JACIGM010000021">
    <property type="protein sequence ID" value="MBB4278860.1"/>
    <property type="molecule type" value="Genomic_DNA"/>
</dbReference>
<dbReference type="AlphaFoldDB" id="A0A7W6RUH7"/>
<sequence length="58" mass="6690">MNDERVQAVVVLFENFKQLPPHARLPVFVDMRRNTLSCVAFRLALEKGRNLVGHVDEL</sequence>
<comment type="caution">
    <text evidence="2">The sequence shown here is derived from an EMBL/GenBank/DDBJ whole genome shotgun (WGS) entry which is preliminary data.</text>
</comment>
<dbReference type="Proteomes" id="UP000533641">
    <property type="component" value="Unassembled WGS sequence"/>
</dbReference>
<evidence type="ECO:0000313" key="2">
    <source>
        <dbReference type="EMBL" id="MBB4278860.1"/>
    </source>
</evidence>
<proteinExistence type="predicted"/>
<protein>
    <submittedName>
        <fullName evidence="2">Uncharacterized protein</fullName>
    </submittedName>
</protein>
<keyword evidence="4" id="KW-1185">Reference proteome</keyword>
<organism evidence="2 3">
    <name type="scientific">Rhizobium mongolense</name>
    <dbReference type="NCBI Taxonomy" id="57676"/>
    <lineage>
        <taxon>Bacteria</taxon>
        <taxon>Pseudomonadati</taxon>
        <taxon>Pseudomonadota</taxon>
        <taxon>Alphaproteobacteria</taxon>
        <taxon>Hyphomicrobiales</taxon>
        <taxon>Rhizobiaceae</taxon>
        <taxon>Rhizobium/Agrobacterium group</taxon>
        <taxon>Rhizobium</taxon>
    </lineage>
</organism>
<reference evidence="3 4" key="1">
    <citation type="submission" date="2020-08" db="EMBL/GenBank/DDBJ databases">
        <title>Genomic Encyclopedia of Type Strains, Phase IV (KMG-V): Genome sequencing to study the core and pangenomes of soil and plant-associated prokaryotes.</title>
        <authorList>
            <person name="Whitman W."/>
        </authorList>
    </citation>
    <scope>NUCLEOTIDE SEQUENCE [LARGE SCALE GENOMIC DNA]</scope>
    <source>
        <strain evidence="2 3">SEMIA 402</strain>
        <strain evidence="1 4">SEMIA 4087</strain>
    </source>
</reference>
<dbReference type="EMBL" id="JACIFX010000006">
    <property type="protein sequence ID" value="MBB4230979.1"/>
    <property type="molecule type" value="Genomic_DNA"/>
</dbReference>